<evidence type="ECO:0000313" key="5">
    <source>
        <dbReference type="EMBL" id="KFD71813.1"/>
    </source>
</evidence>
<dbReference type="Gene3D" id="3.30.420.10">
    <property type="entry name" value="Ribonuclease H-like superfamily/Ribonuclease H"/>
    <property type="match status" value="1"/>
</dbReference>
<gene>
    <name evidence="5" type="ORF">M514_15923</name>
</gene>
<dbReference type="GO" id="GO:0005634">
    <property type="term" value="C:nucleus"/>
    <property type="evidence" value="ECO:0007669"/>
    <property type="project" value="UniProtKB-SubCell"/>
</dbReference>
<organism evidence="5">
    <name type="scientific">Trichuris suis</name>
    <name type="common">pig whipworm</name>
    <dbReference type="NCBI Taxonomy" id="68888"/>
    <lineage>
        <taxon>Eukaryota</taxon>
        <taxon>Metazoa</taxon>
        <taxon>Ecdysozoa</taxon>
        <taxon>Nematoda</taxon>
        <taxon>Enoplea</taxon>
        <taxon>Dorylaimia</taxon>
        <taxon>Trichinellida</taxon>
        <taxon>Trichuridae</taxon>
        <taxon>Trichuris</taxon>
    </lineage>
</organism>
<proteinExistence type="inferred from homology"/>
<sequence length="731" mass="83407">MTFPIAETFFAQKLANCEATVRKRAFVMLKKYIRRRCSGKKPFNASDISILWRGLYYSMWLQDNPVKQEDLADQIADLIGAFKTAYQKLVFVEVFFTEIGKQWYNLDKWRMDKYMMLMRRFFRAIVRLLGEQNWNDSLFDQISQIFKRTVFNPSVHEYPEGIKLHFASLYLDELDLSSGDKLNSRQVTTLLKPYINLLAQNISSSFETVIREEVFDAILLEASRNISQPDNPAQNCGLQFDFMEIADAIFAVAKEVRDAAKREAIYDIVKRFQLVASNIDPLQEELNTVYESDDASINSDMVESAANDLLSQNKSAKRCRKSSVRARKLKRNTIKSAVLLQKQEERSAGLNTKSHYLSDAVRLGRSVEDTLAEVRSRAWVTDLRALVRRVLSQCIPCRKQIGVPPKIQPSWLPSCRIQRPLCVFAQTGVDYFGPFYVSVRRSTVKRWICLFTCLAVRAIHMEVCYSLDADSFLAAFRRFTARRGMPQECISDNGTNFVAGDRILREGIEKLNNSKVQEYMAAKGVQWHFIPPGAPNFGGSWERLIRSAKRAMATVFMGRTTNDEIFQTVVVEVEGLLNGRPLTHVSSDARDPEPLTPNHFLLGRPYASLPSTLLEPSRAVSRKRWLAAQILVDQFWRRWIREYLPMLASSSENISVTKELALGDVVLIAKVANPRGTWPLGRIIKKYPGPDGITRVVDVKTQRGVMRRPVSRLIKLTSPISDLHEAAAEDV</sequence>
<dbReference type="InterPro" id="IPR010301">
    <property type="entry name" value="RRP1"/>
</dbReference>
<dbReference type="Pfam" id="PF18701">
    <property type="entry name" value="DUF5641"/>
    <property type="match status" value="1"/>
</dbReference>
<dbReference type="InterPro" id="IPR036397">
    <property type="entry name" value="RNaseH_sf"/>
</dbReference>
<dbReference type="SUPFAM" id="SSF53098">
    <property type="entry name" value="Ribonuclease H-like"/>
    <property type="match status" value="1"/>
</dbReference>
<feature type="domain" description="Integrase catalytic" evidence="4">
    <location>
        <begin position="416"/>
        <end position="605"/>
    </location>
</feature>
<keyword evidence="3" id="KW-0539">Nucleus</keyword>
<evidence type="ECO:0000256" key="3">
    <source>
        <dbReference type="ARBA" id="ARBA00023242"/>
    </source>
</evidence>
<evidence type="ECO:0000259" key="4">
    <source>
        <dbReference type="PROSITE" id="PS50994"/>
    </source>
</evidence>
<dbReference type="GO" id="GO:0003676">
    <property type="term" value="F:nucleic acid binding"/>
    <property type="evidence" value="ECO:0007669"/>
    <property type="project" value="InterPro"/>
</dbReference>
<dbReference type="PANTHER" id="PTHR47331">
    <property type="entry name" value="PHD-TYPE DOMAIN-CONTAINING PROTEIN"/>
    <property type="match status" value="1"/>
</dbReference>
<feature type="non-terminal residue" evidence="5">
    <location>
        <position position="731"/>
    </location>
</feature>
<dbReference type="AlphaFoldDB" id="A0A085NQR7"/>
<dbReference type="GO" id="GO:0030688">
    <property type="term" value="C:preribosome, small subunit precursor"/>
    <property type="evidence" value="ECO:0007669"/>
    <property type="project" value="InterPro"/>
</dbReference>
<dbReference type="GO" id="GO:0006364">
    <property type="term" value="P:rRNA processing"/>
    <property type="evidence" value="ECO:0007669"/>
    <property type="project" value="InterPro"/>
</dbReference>
<dbReference type="Proteomes" id="UP000030758">
    <property type="component" value="Unassembled WGS sequence"/>
</dbReference>
<dbReference type="InterPro" id="IPR040676">
    <property type="entry name" value="DUF5641"/>
</dbReference>
<dbReference type="GO" id="GO:0015074">
    <property type="term" value="P:DNA integration"/>
    <property type="evidence" value="ECO:0007669"/>
    <property type="project" value="InterPro"/>
</dbReference>
<reference evidence="5" key="1">
    <citation type="journal article" date="2014" name="Nat. Genet.">
        <title>Genome and transcriptome of the porcine whipworm Trichuris suis.</title>
        <authorList>
            <person name="Jex A.R."/>
            <person name="Nejsum P."/>
            <person name="Schwarz E.M."/>
            <person name="Hu L."/>
            <person name="Young N.D."/>
            <person name="Hall R.S."/>
            <person name="Korhonen P.K."/>
            <person name="Liao S."/>
            <person name="Thamsborg S."/>
            <person name="Xia J."/>
            <person name="Xu P."/>
            <person name="Wang S."/>
            <person name="Scheerlinck J.P."/>
            <person name="Hofmann A."/>
            <person name="Sternberg P.W."/>
            <person name="Wang J."/>
            <person name="Gasser R.B."/>
        </authorList>
    </citation>
    <scope>NUCLEOTIDE SEQUENCE [LARGE SCALE GENOMIC DNA]</scope>
    <source>
        <strain evidence="5">DCEP-RM93F</strain>
    </source>
</reference>
<name>A0A085NQR7_9BILA</name>
<dbReference type="InterPro" id="IPR001584">
    <property type="entry name" value="Integrase_cat-core"/>
</dbReference>
<comment type="similarity">
    <text evidence="2">Belongs to the RRP1 family.</text>
</comment>
<dbReference type="Pfam" id="PF05997">
    <property type="entry name" value="Nop52"/>
    <property type="match status" value="1"/>
</dbReference>
<dbReference type="EMBL" id="KL367480">
    <property type="protein sequence ID" value="KFD71813.1"/>
    <property type="molecule type" value="Genomic_DNA"/>
</dbReference>
<evidence type="ECO:0000256" key="2">
    <source>
        <dbReference type="ARBA" id="ARBA00006374"/>
    </source>
</evidence>
<dbReference type="PROSITE" id="PS50994">
    <property type="entry name" value="INTEGRASE"/>
    <property type="match status" value="1"/>
</dbReference>
<dbReference type="InterPro" id="IPR012337">
    <property type="entry name" value="RNaseH-like_sf"/>
</dbReference>
<comment type="subcellular location">
    <subcellularLocation>
        <location evidence="1">Nucleus</location>
    </subcellularLocation>
</comment>
<protein>
    <recommendedName>
        <fullName evidence="4">Integrase catalytic domain-containing protein</fullName>
    </recommendedName>
</protein>
<accession>A0A085NQR7</accession>
<evidence type="ECO:0000256" key="1">
    <source>
        <dbReference type="ARBA" id="ARBA00004123"/>
    </source>
</evidence>